<organism evidence="2 3">
    <name type="scientific">Handroanthus impetiginosus</name>
    <dbReference type="NCBI Taxonomy" id="429701"/>
    <lineage>
        <taxon>Eukaryota</taxon>
        <taxon>Viridiplantae</taxon>
        <taxon>Streptophyta</taxon>
        <taxon>Embryophyta</taxon>
        <taxon>Tracheophyta</taxon>
        <taxon>Spermatophyta</taxon>
        <taxon>Magnoliopsida</taxon>
        <taxon>eudicotyledons</taxon>
        <taxon>Gunneridae</taxon>
        <taxon>Pentapetalae</taxon>
        <taxon>asterids</taxon>
        <taxon>lamiids</taxon>
        <taxon>Lamiales</taxon>
        <taxon>Bignoniaceae</taxon>
        <taxon>Crescentiina</taxon>
        <taxon>Tabebuia alliance</taxon>
        <taxon>Handroanthus</taxon>
    </lineage>
</organism>
<feature type="region of interest" description="Disordered" evidence="1">
    <location>
        <begin position="24"/>
        <end position="141"/>
    </location>
</feature>
<evidence type="ECO:0000313" key="3">
    <source>
        <dbReference type="Proteomes" id="UP000231279"/>
    </source>
</evidence>
<dbReference type="PANTHER" id="PTHR36746:SF3">
    <property type="entry name" value="DUF4005 DOMAIN-CONTAINING PROTEIN"/>
    <property type="match status" value="1"/>
</dbReference>
<name>A0A2G9FW68_9LAMI</name>
<dbReference type="EMBL" id="NKXS01010270">
    <property type="protein sequence ID" value="PIM97293.1"/>
    <property type="molecule type" value="Genomic_DNA"/>
</dbReference>
<proteinExistence type="predicted"/>
<protein>
    <submittedName>
        <fullName evidence="2">Uncharacterized protein</fullName>
    </submittedName>
</protein>
<gene>
    <name evidence="2" type="ORF">CDL12_30238</name>
</gene>
<dbReference type="PANTHER" id="PTHR36746">
    <property type="entry name" value="BNAC04G51760D PROTEIN"/>
    <property type="match status" value="1"/>
</dbReference>
<comment type="caution">
    <text evidence="2">The sequence shown here is derived from an EMBL/GenBank/DDBJ whole genome shotgun (WGS) entry which is preliminary data.</text>
</comment>
<accession>A0A2G9FW68</accession>
<sequence>MAHNKNTKESDGFCRKIYNAVSPFRSRISRVSHHPPSSLSITNDKKSTQNPKPVHVLHQPSLSKMVPVELEPAQKNKKLANKGGQDLGEREILIGNDQKLAKTEQGSPFSGQKVVPTEDKPSNPVSFGKTKSNKEDDSMHERRFNDYIDKVRNRLLKTTSSHIGDSSKEMH</sequence>
<dbReference type="AlphaFoldDB" id="A0A2G9FW68"/>
<keyword evidence="3" id="KW-1185">Reference proteome</keyword>
<feature type="compositionally biased region" description="Basic and acidic residues" evidence="1">
    <location>
        <begin position="132"/>
        <end position="141"/>
    </location>
</feature>
<evidence type="ECO:0000313" key="2">
    <source>
        <dbReference type="EMBL" id="PIM97293.1"/>
    </source>
</evidence>
<evidence type="ECO:0000256" key="1">
    <source>
        <dbReference type="SAM" id="MobiDB-lite"/>
    </source>
</evidence>
<dbReference type="OrthoDB" id="1588050at2759"/>
<dbReference type="Proteomes" id="UP000231279">
    <property type="component" value="Unassembled WGS sequence"/>
</dbReference>
<reference evidence="3" key="1">
    <citation type="journal article" date="2018" name="Gigascience">
        <title>Genome assembly of the Pink Ipe (Handroanthus impetiginosus, Bignoniaceae), a highly valued, ecologically keystone Neotropical timber forest tree.</title>
        <authorList>
            <person name="Silva-Junior O.B."/>
            <person name="Grattapaglia D."/>
            <person name="Novaes E."/>
            <person name="Collevatti R.G."/>
        </authorList>
    </citation>
    <scope>NUCLEOTIDE SEQUENCE [LARGE SCALE GENOMIC DNA]</scope>
    <source>
        <strain evidence="3">cv. UFG-1</strain>
    </source>
</reference>